<protein>
    <submittedName>
        <fullName evidence="3">Uncharacterized protein</fullName>
    </submittedName>
</protein>
<keyword evidence="2" id="KW-1133">Transmembrane helix</keyword>
<keyword evidence="2" id="KW-0812">Transmembrane</keyword>
<evidence type="ECO:0000256" key="1">
    <source>
        <dbReference type="SAM" id="MobiDB-lite"/>
    </source>
</evidence>
<feature type="compositionally biased region" description="Polar residues" evidence="1">
    <location>
        <begin position="581"/>
        <end position="590"/>
    </location>
</feature>
<feature type="compositionally biased region" description="Polar residues" evidence="1">
    <location>
        <begin position="500"/>
        <end position="515"/>
    </location>
</feature>
<feature type="compositionally biased region" description="Low complexity" evidence="1">
    <location>
        <begin position="355"/>
        <end position="365"/>
    </location>
</feature>
<dbReference type="OrthoDB" id="3265734at2759"/>
<proteinExistence type="predicted"/>
<dbReference type="Gene3D" id="2.60.120.260">
    <property type="entry name" value="Galactose-binding domain-like"/>
    <property type="match status" value="2"/>
</dbReference>
<dbReference type="HOGENOM" id="CLU_030442_0_0_1"/>
<accession>G4TN18</accession>
<reference evidence="3 4" key="1">
    <citation type="journal article" date="2011" name="PLoS Pathog.">
        <title>Endophytic Life Strategies Decoded by Genome and Transcriptome Analyses of the Mutualistic Root Symbiont Piriformospora indica.</title>
        <authorList>
            <person name="Zuccaro A."/>
            <person name="Lahrmann U."/>
            <person name="Guldener U."/>
            <person name="Langen G."/>
            <person name="Pfiffi S."/>
            <person name="Biedenkopf D."/>
            <person name="Wong P."/>
            <person name="Samans B."/>
            <person name="Grimm C."/>
            <person name="Basiewicz M."/>
            <person name="Murat C."/>
            <person name="Martin F."/>
            <person name="Kogel K.H."/>
        </authorList>
    </citation>
    <scope>NUCLEOTIDE SEQUENCE [LARGE SCALE GENOMIC DNA]</scope>
    <source>
        <strain evidence="3 4">DSM 11827</strain>
    </source>
</reference>
<name>G4TN18_SERID</name>
<evidence type="ECO:0000256" key="2">
    <source>
        <dbReference type="SAM" id="Phobius"/>
    </source>
</evidence>
<feature type="region of interest" description="Disordered" evidence="1">
    <location>
        <begin position="406"/>
        <end position="625"/>
    </location>
</feature>
<dbReference type="EMBL" id="CAFZ01000179">
    <property type="protein sequence ID" value="CCA72705.1"/>
    <property type="molecule type" value="Genomic_DNA"/>
</dbReference>
<evidence type="ECO:0000313" key="4">
    <source>
        <dbReference type="Proteomes" id="UP000007148"/>
    </source>
</evidence>
<sequence>MSKVAIIDDSNPAIEYTEGAWSGVDHAFTSTSNEYNSTMHYTFASGTTIRYTFRGTGITVYGTINQPKNYGLAVSTYRIDNNPAVSFNASGEVAYPNQEVTFSHIPFYKSPTLSYGEHTILITISNVDSAANRRYIFDFFTVTGMTDDDMARAGAWTIVDDRDPSISYNGAWLMVSNSAEYAYTSRRTPQGVNATATLSFTGDSISVYGTIYNDYGSVPIVAFLIDPGTPNQVYRDTGVRGLLAHRFSQPLLILSGLSDGPHTMQLIALGDRAPSWWLDYFVYGSSRVLTGVAGGNSGGGGGMNTATAETDTLVGVTTRTTMITTGGTVMPEVQTISNFDPGLPQSGGNGATVQSGPSVSSSSPSIDQPTGLPVAAIIGASIGSVGLLVIIAFIVFYLRRKHKKVRSPHLSPSEGDYGALKGSATPEGRNSRTLAQYPFGTQKGVRPRGSRDGEQGIGRAQMELRPLNQRSDSPDNSVFIIPPEKYRPRNNRTEVFHPVASSSGSERRTSVGTSHVESRDSYLRPPGLSDRNRTESSRLSDSVTPETEPESRSERNRAGRQEDMVPDSRRGREEWHESSQDDSVYLSSDIHNGHASHLKDVPRNSASTSSRQREQPIPERTRRVPVREVDAGIRLDHWTYDDDDVPDTLPPSYSNYG</sequence>
<dbReference type="AlphaFoldDB" id="G4TN18"/>
<feature type="region of interest" description="Disordered" evidence="1">
    <location>
        <begin position="338"/>
        <end position="367"/>
    </location>
</feature>
<keyword evidence="4" id="KW-1185">Reference proteome</keyword>
<feature type="transmembrane region" description="Helical" evidence="2">
    <location>
        <begin position="372"/>
        <end position="398"/>
    </location>
</feature>
<dbReference type="Proteomes" id="UP000007148">
    <property type="component" value="Unassembled WGS sequence"/>
</dbReference>
<dbReference type="STRING" id="1109443.G4TN18"/>
<organism evidence="3 4">
    <name type="scientific">Serendipita indica (strain DSM 11827)</name>
    <name type="common">Root endophyte fungus</name>
    <name type="synonym">Piriformospora indica</name>
    <dbReference type="NCBI Taxonomy" id="1109443"/>
    <lineage>
        <taxon>Eukaryota</taxon>
        <taxon>Fungi</taxon>
        <taxon>Dikarya</taxon>
        <taxon>Basidiomycota</taxon>
        <taxon>Agaricomycotina</taxon>
        <taxon>Agaricomycetes</taxon>
        <taxon>Sebacinales</taxon>
        <taxon>Serendipitaceae</taxon>
        <taxon>Serendipita</taxon>
    </lineage>
</organism>
<feature type="compositionally biased region" description="Basic and acidic residues" evidence="1">
    <location>
        <begin position="549"/>
        <end position="579"/>
    </location>
</feature>
<evidence type="ECO:0000313" key="3">
    <source>
        <dbReference type="EMBL" id="CCA72705.1"/>
    </source>
</evidence>
<dbReference type="OMA" id="REEWHES"/>
<dbReference type="CDD" id="cd12087">
    <property type="entry name" value="TM_EGFR-like"/>
    <property type="match status" value="1"/>
</dbReference>
<dbReference type="eggNOG" id="ENOG502SYQD">
    <property type="taxonomic scope" value="Eukaryota"/>
</dbReference>
<gene>
    <name evidence="3" type="ORF">PIIN_06642</name>
</gene>
<dbReference type="InParanoid" id="G4TN18"/>
<comment type="caution">
    <text evidence="3">The sequence shown here is derived from an EMBL/GenBank/DDBJ whole genome shotgun (WGS) entry which is preliminary data.</text>
</comment>
<feature type="compositionally biased region" description="Basic and acidic residues" evidence="1">
    <location>
        <begin position="611"/>
        <end position="625"/>
    </location>
</feature>
<feature type="compositionally biased region" description="Basic and acidic residues" evidence="1">
    <location>
        <begin position="484"/>
        <end position="495"/>
    </location>
</feature>
<keyword evidence="2" id="KW-0472">Membrane</keyword>